<feature type="binding site" evidence="3">
    <location>
        <position position="375"/>
    </location>
    <ligand>
        <name>Zn(2+)</name>
        <dbReference type="ChEBI" id="CHEBI:29105"/>
    </ligand>
</feature>
<dbReference type="HOGENOM" id="CLU_033617_2_0_0"/>
<dbReference type="CDD" id="cd01854">
    <property type="entry name" value="YjeQ_EngC"/>
    <property type="match status" value="1"/>
</dbReference>
<dbReference type="InterPro" id="IPR030378">
    <property type="entry name" value="G_CP_dom"/>
</dbReference>
<keyword evidence="3" id="KW-0862">Zinc</keyword>
<sequence>MSKSQGKRKVRVEFRKNRGKRTRDNDLTRDFQNDLREDAPKVASPASGSHSFHALELGELEDRLTSSERVRARGDLSRKRTIVTTAEEEQDGETRGDTPDDALEPFAMLAVDLSRCEPGRVVRIHGLNSVVEADGDGRLVRCRLRRLLKTLAIDGRGVLAVGDRVWFRPDRPGGSEGFIEKVERRRGIVTRGYRKREHVLVANVDQLLIVSAFEDPGLKPGLIDRYLISAERGGVRPVIVFNKADLVDLAHYQWIVGLYAQLGYETLVTSVKSGVGLDRLRTILQRGITALSGQSGVGKSSLINAVDPAIHLKVGEVSSQTHKGKHTTTTAELIRTSSGGFVVDTPGLRQFELWGVVPSEIEGYFPEFRPLIPHCRFPDCTHTHESGCAVKEAVAEGLIHDGRYESYLKLFFQQPLEGDADSL</sequence>
<dbReference type="Gene3D" id="2.40.50.140">
    <property type="entry name" value="Nucleic acid-binding proteins"/>
    <property type="match status" value="1"/>
</dbReference>
<feature type="binding site" evidence="3">
    <location>
        <position position="380"/>
    </location>
    <ligand>
        <name>Zn(2+)</name>
        <dbReference type="ChEBI" id="CHEBI:29105"/>
    </ligand>
</feature>
<dbReference type="AlphaFoldDB" id="E8QYX4"/>
<accession>E8QYX4</accession>
<dbReference type="GO" id="GO:0005737">
    <property type="term" value="C:cytoplasm"/>
    <property type="evidence" value="ECO:0007669"/>
    <property type="project" value="UniProtKB-SubCell"/>
</dbReference>
<evidence type="ECO:0000256" key="3">
    <source>
        <dbReference type="HAMAP-Rule" id="MF_01820"/>
    </source>
</evidence>
<comment type="subcellular location">
    <subcellularLocation>
        <location evidence="3">Cytoplasm</location>
    </subcellularLocation>
</comment>
<comment type="similarity">
    <text evidence="3">Belongs to the TRAFAC class YlqF/YawG GTPase family. RsgA subfamily.</text>
</comment>
<dbReference type="InterPro" id="IPR012340">
    <property type="entry name" value="NA-bd_OB-fold"/>
</dbReference>
<dbReference type="PANTHER" id="PTHR32120">
    <property type="entry name" value="SMALL RIBOSOMAL SUBUNIT BIOGENESIS GTPASE RSGA"/>
    <property type="match status" value="1"/>
</dbReference>
<reference evidence="7 8" key="2">
    <citation type="journal article" date="2011" name="Stand. Genomic Sci.">
        <title>Complete genome sequence of Isosphaera pallida type strain (IS1B).</title>
        <authorList>
            <consortium name="US DOE Joint Genome Institute (JGI-PGF)"/>
            <person name="Goker M."/>
            <person name="Cleland D."/>
            <person name="Saunders E."/>
            <person name="Lapidus A."/>
            <person name="Nolan M."/>
            <person name="Lucas S."/>
            <person name="Hammon N."/>
            <person name="Deshpande S."/>
            <person name="Cheng J.F."/>
            <person name="Tapia R."/>
            <person name="Han C."/>
            <person name="Goodwin L."/>
            <person name="Pitluck S."/>
            <person name="Liolios K."/>
            <person name="Pagani I."/>
            <person name="Ivanova N."/>
            <person name="Mavromatis K."/>
            <person name="Pati A."/>
            <person name="Chen A."/>
            <person name="Palaniappan K."/>
            <person name="Land M."/>
            <person name="Hauser L."/>
            <person name="Chang Y.J."/>
            <person name="Jeffries C.D."/>
            <person name="Detter J.C."/>
            <person name="Beck B."/>
            <person name="Woyke T."/>
            <person name="Bristow J."/>
            <person name="Eisen J.A."/>
            <person name="Markowitz V."/>
            <person name="Hugenholtz P."/>
            <person name="Kyrpides N.C."/>
            <person name="Klenk H.P."/>
        </authorList>
    </citation>
    <scope>NUCLEOTIDE SEQUENCE [LARGE SCALE GENOMIC DNA]</scope>
    <source>
        <strain evidence="8">ATCC 43644 / DSM 9630 / IS1B</strain>
    </source>
</reference>
<reference key="1">
    <citation type="submission" date="2010-11" db="EMBL/GenBank/DDBJ databases">
        <title>The complete sequence of chromosome of Isophaera pallida ATCC 43644.</title>
        <authorList>
            <consortium name="US DOE Joint Genome Institute (JGI-PGF)"/>
            <person name="Lucas S."/>
            <person name="Copeland A."/>
            <person name="Lapidus A."/>
            <person name="Bruce D."/>
            <person name="Goodwin L."/>
            <person name="Pitluck S."/>
            <person name="Kyrpides N."/>
            <person name="Mavromatis K."/>
            <person name="Pagani I."/>
            <person name="Ivanova N."/>
            <person name="Saunders E."/>
            <person name="Brettin T."/>
            <person name="Detter J.C."/>
            <person name="Han C."/>
            <person name="Tapia R."/>
            <person name="Land M."/>
            <person name="Hauser L."/>
            <person name="Markowitz V."/>
            <person name="Cheng J.-F."/>
            <person name="Hugenholtz P."/>
            <person name="Woyke T."/>
            <person name="Wu D."/>
            <person name="Eisen J.A."/>
        </authorList>
    </citation>
    <scope>NUCLEOTIDE SEQUENCE</scope>
    <source>
        <strain>ATCC 43644</strain>
    </source>
</reference>
<protein>
    <recommendedName>
        <fullName evidence="3">Small ribosomal subunit biogenesis GTPase RsgA</fullName>
        <ecNumber evidence="3">3.6.1.-</ecNumber>
    </recommendedName>
</protein>
<dbReference type="GO" id="GO:0042274">
    <property type="term" value="P:ribosomal small subunit biogenesis"/>
    <property type="evidence" value="ECO:0007669"/>
    <property type="project" value="UniProtKB-UniRule"/>
</dbReference>
<comment type="subunit">
    <text evidence="3">Monomer. Associates with 30S ribosomal subunit, binds 16S rRNA.</text>
</comment>
<feature type="compositionally biased region" description="Basic and acidic residues" evidence="4">
    <location>
        <begin position="11"/>
        <end position="40"/>
    </location>
</feature>
<dbReference type="InterPro" id="IPR027417">
    <property type="entry name" value="P-loop_NTPase"/>
</dbReference>
<dbReference type="InterPro" id="IPR010914">
    <property type="entry name" value="RsgA_GTPase_dom"/>
</dbReference>
<keyword evidence="3" id="KW-0963">Cytoplasm</keyword>
<keyword evidence="1 3" id="KW-0547">Nucleotide-binding</keyword>
<keyword evidence="3" id="KW-0690">Ribosome biogenesis</keyword>
<dbReference type="GO" id="GO:0046872">
    <property type="term" value="F:metal ion binding"/>
    <property type="evidence" value="ECO:0007669"/>
    <property type="project" value="UniProtKB-KW"/>
</dbReference>
<feature type="binding site" evidence="3">
    <location>
        <position position="382"/>
    </location>
    <ligand>
        <name>Zn(2+)</name>
        <dbReference type="ChEBI" id="CHEBI:29105"/>
    </ligand>
</feature>
<evidence type="ECO:0000256" key="2">
    <source>
        <dbReference type="ARBA" id="ARBA00023134"/>
    </source>
</evidence>
<dbReference type="HAMAP" id="MF_01820">
    <property type="entry name" value="GTPase_RsgA"/>
    <property type="match status" value="1"/>
</dbReference>
<evidence type="ECO:0000256" key="4">
    <source>
        <dbReference type="SAM" id="MobiDB-lite"/>
    </source>
</evidence>
<evidence type="ECO:0000259" key="5">
    <source>
        <dbReference type="PROSITE" id="PS50936"/>
    </source>
</evidence>
<proteinExistence type="inferred from homology"/>
<evidence type="ECO:0000259" key="6">
    <source>
        <dbReference type="PROSITE" id="PS51721"/>
    </source>
</evidence>
<keyword evidence="3" id="KW-0479">Metal-binding</keyword>
<keyword evidence="3" id="KW-0378">Hydrolase</keyword>
<name>E8QYX4_ISOPI</name>
<dbReference type="EC" id="3.6.1.-" evidence="3"/>
<evidence type="ECO:0000313" key="7">
    <source>
        <dbReference type="EMBL" id="ADV62111.1"/>
    </source>
</evidence>
<keyword evidence="8" id="KW-1185">Reference proteome</keyword>
<dbReference type="PANTHER" id="PTHR32120:SF11">
    <property type="entry name" value="SMALL RIBOSOMAL SUBUNIT BIOGENESIS GTPASE RSGA 1, MITOCHONDRIAL-RELATED"/>
    <property type="match status" value="1"/>
</dbReference>
<dbReference type="NCBIfam" id="TIGR00157">
    <property type="entry name" value="ribosome small subunit-dependent GTPase A"/>
    <property type="match status" value="1"/>
</dbReference>
<dbReference type="GO" id="GO:0019843">
    <property type="term" value="F:rRNA binding"/>
    <property type="evidence" value="ECO:0007669"/>
    <property type="project" value="UniProtKB-KW"/>
</dbReference>
<feature type="region of interest" description="Disordered" evidence="4">
    <location>
        <begin position="1"/>
        <end position="51"/>
    </location>
</feature>
<dbReference type="STRING" id="575540.Isop_1526"/>
<organism evidence="7 8">
    <name type="scientific">Isosphaera pallida (strain ATCC 43644 / DSM 9630 / IS1B)</name>
    <dbReference type="NCBI Taxonomy" id="575540"/>
    <lineage>
        <taxon>Bacteria</taxon>
        <taxon>Pseudomonadati</taxon>
        <taxon>Planctomycetota</taxon>
        <taxon>Planctomycetia</taxon>
        <taxon>Isosphaerales</taxon>
        <taxon>Isosphaeraceae</taxon>
        <taxon>Isosphaera</taxon>
    </lineage>
</organism>
<gene>
    <name evidence="3" type="primary">rsgA</name>
    <name evidence="7" type="ordered locus">Isop_1526</name>
</gene>
<dbReference type="Gene3D" id="1.10.40.50">
    <property type="entry name" value="Probable gtpase engc, domain 3"/>
    <property type="match status" value="1"/>
</dbReference>
<dbReference type="GO" id="GO:0003924">
    <property type="term" value="F:GTPase activity"/>
    <property type="evidence" value="ECO:0007669"/>
    <property type="project" value="UniProtKB-UniRule"/>
</dbReference>
<dbReference type="Proteomes" id="UP000008631">
    <property type="component" value="Chromosome"/>
</dbReference>
<dbReference type="EMBL" id="CP002353">
    <property type="protein sequence ID" value="ADV62111.1"/>
    <property type="molecule type" value="Genomic_DNA"/>
</dbReference>
<evidence type="ECO:0000313" key="8">
    <source>
        <dbReference type="Proteomes" id="UP000008631"/>
    </source>
</evidence>
<dbReference type="GO" id="GO:0005525">
    <property type="term" value="F:GTP binding"/>
    <property type="evidence" value="ECO:0007669"/>
    <property type="project" value="UniProtKB-UniRule"/>
</dbReference>
<evidence type="ECO:0000256" key="1">
    <source>
        <dbReference type="ARBA" id="ARBA00022741"/>
    </source>
</evidence>
<comment type="function">
    <text evidence="3">One of several proteins that assist in the late maturation steps of the functional core of the 30S ribosomal subunit. Helps release RbfA from mature subunits. May play a role in the assembly of ribosomal proteins into the subunit. Circularly permuted GTPase that catalyzes slow GTP hydrolysis, GTPase activity is stimulated by the 30S ribosomal subunit.</text>
</comment>
<dbReference type="PROSITE" id="PS51721">
    <property type="entry name" value="G_CP"/>
    <property type="match status" value="1"/>
</dbReference>
<dbReference type="Gene3D" id="3.40.50.300">
    <property type="entry name" value="P-loop containing nucleotide triphosphate hydrolases"/>
    <property type="match status" value="1"/>
</dbReference>
<keyword evidence="3" id="KW-0699">rRNA-binding</keyword>
<feature type="domain" description="EngC GTPase" evidence="5">
    <location>
        <begin position="202"/>
        <end position="349"/>
    </location>
</feature>
<dbReference type="Pfam" id="PF03193">
    <property type="entry name" value="RsgA_GTPase"/>
    <property type="match status" value="1"/>
</dbReference>
<feature type="binding site" evidence="3">
    <location>
        <position position="388"/>
    </location>
    <ligand>
        <name>Zn(2+)</name>
        <dbReference type="ChEBI" id="CHEBI:29105"/>
    </ligand>
</feature>
<dbReference type="KEGG" id="ipa:Isop_1526"/>
<feature type="binding site" evidence="3">
    <location>
        <begin position="293"/>
        <end position="301"/>
    </location>
    <ligand>
        <name>GTP</name>
        <dbReference type="ChEBI" id="CHEBI:37565"/>
    </ligand>
</feature>
<dbReference type="SUPFAM" id="SSF52540">
    <property type="entry name" value="P-loop containing nucleoside triphosphate hydrolases"/>
    <property type="match status" value="1"/>
</dbReference>
<feature type="binding site" evidence="3">
    <location>
        <begin position="242"/>
        <end position="245"/>
    </location>
    <ligand>
        <name>GTP</name>
        <dbReference type="ChEBI" id="CHEBI:37565"/>
    </ligand>
</feature>
<dbReference type="eggNOG" id="COG1162">
    <property type="taxonomic scope" value="Bacteria"/>
</dbReference>
<dbReference type="FunCoup" id="E8QYX4">
    <property type="interactions" value="329"/>
</dbReference>
<comment type="cofactor">
    <cofactor evidence="3">
        <name>Zn(2+)</name>
        <dbReference type="ChEBI" id="CHEBI:29105"/>
    </cofactor>
    <text evidence="3">Binds 1 zinc ion per subunit.</text>
</comment>
<dbReference type="RefSeq" id="WP_013564399.1">
    <property type="nucleotide sequence ID" value="NC_014962.1"/>
</dbReference>
<dbReference type="InParanoid" id="E8QYX4"/>
<feature type="domain" description="CP-type G" evidence="6">
    <location>
        <begin position="193"/>
        <end position="351"/>
    </location>
</feature>
<keyword evidence="3" id="KW-0694">RNA-binding</keyword>
<feature type="compositionally biased region" description="Basic residues" evidence="4">
    <location>
        <begin position="1"/>
        <end position="10"/>
    </location>
</feature>
<feature type="region of interest" description="Disordered" evidence="4">
    <location>
        <begin position="74"/>
        <end position="101"/>
    </location>
</feature>
<keyword evidence="2 3" id="KW-0342">GTP-binding</keyword>
<dbReference type="InterPro" id="IPR004881">
    <property type="entry name" value="Ribosome_biogen_GTPase_RsgA"/>
</dbReference>
<dbReference type="PROSITE" id="PS50936">
    <property type="entry name" value="ENGC_GTPASE"/>
    <property type="match status" value="1"/>
</dbReference>